<gene>
    <name evidence="1" type="ORF">MRM75_06340</name>
</gene>
<proteinExistence type="predicted"/>
<name>A0AAU6UBQ2_UNCXX</name>
<protein>
    <submittedName>
        <fullName evidence="1">Uncharacterized protein</fullName>
    </submittedName>
</protein>
<accession>A0AAU6UBQ2</accession>
<evidence type="ECO:0000313" key="1">
    <source>
        <dbReference type="EMBL" id="XAG70588.1"/>
    </source>
</evidence>
<organism evidence="1">
    <name type="scientific">bacterium 19CA06SA08-2</name>
    <dbReference type="NCBI Taxonomy" id="2920658"/>
    <lineage>
        <taxon>Bacteria</taxon>
    </lineage>
</organism>
<sequence>MSQTKQVQITCDVPATVTLLGALQRESGSQAGGEIPSLQGCENGGQGSCFDISQKGHAFDVPAAGTNIGIRVAYRAPAGLGTDTFSGQLTVSWP</sequence>
<reference evidence="1" key="1">
    <citation type="submission" date="2022-03" db="EMBL/GenBank/DDBJ databases">
        <title>Sea Food Isolates.</title>
        <authorList>
            <person name="Li c."/>
        </authorList>
    </citation>
    <scope>NUCLEOTIDE SEQUENCE</scope>
    <source>
        <strain evidence="1">19CA06SA08-2</strain>
    </source>
</reference>
<dbReference type="EMBL" id="CP095353">
    <property type="protein sequence ID" value="XAG70588.1"/>
    <property type="molecule type" value="Genomic_DNA"/>
</dbReference>
<dbReference type="AlphaFoldDB" id="A0AAU6UBQ2"/>